<protein>
    <submittedName>
        <fullName evidence="2">Uncharacterized protein</fullName>
    </submittedName>
</protein>
<comment type="caution">
    <text evidence="2">The sequence shown here is derived from an EMBL/GenBank/DDBJ whole genome shotgun (WGS) entry which is preliminary data.</text>
</comment>
<proteinExistence type="predicted"/>
<feature type="non-terminal residue" evidence="2">
    <location>
        <position position="46"/>
    </location>
</feature>
<keyword evidence="1" id="KW-0812">Transmembrane</keyword>
<accession>A0A0F8VQM7</accession>
<reference evidence="2" key="1">
    <citation type="journal article" date="2015" name="Nature">
        <title>Complex archaea that bridge the gap between prokaryotes and eukaryotes.</title>
        <authorList>
            <person name="Spang A."/>
            <person name="Saw J.H."/>
            <person name="Jorgensen S.L."/>
            <person name="Zaremba-Niedzwiedzka K."/>
            <person name="Martijn J."/>
            <person name="Lind A.E."/>
            <person name="van Eijk R."/>
            <person name="Schleper C."/>
            <person name="Guy L."/>
            <person name="Ettema T.J."/>
        </authorList>
    </citation>
    <scope>NUCLEOTIDE SEQUENCE</scope>
</reference>
<dbReference type="AlphaFoldDB" id="A0A0F8VQM7"/>
<evidence type="ECO:0000256" key="1">
    <source>
        <dbReference type="SAM" id="Phobius"/>
    </source>
</evidence>
<feature type="transmembrane region" description="Helical" evidence="1">
    <location>
        <begin position="9"/>
        <end position="28"/>
    </location>
</feature>
<gene>
    <name evidence="2" type="ORF">LCGC14_3163660</name>
</gene>
<evidence type="ECO:0000313" key="2">
    <source>
        <dbReference type="EMBL" id="KKK46597.1"/>
    </source>
</evidence>
<keyword evidence="1" id="KW-0472">Membrane</keyword>
<sequence length="46" mass="4910">MDEDKKQKIMIGLIVGCMVLAGVVTYMTKSGGSETAIGEAGEMMWV</sequence>
<dbReference type="EMBL" id="LAZR01069997">
    <property type="protein sequence ID" value="KKK46597.1"/>
    <property type="molecule type" value="Genomic_DNA"/>
</dbReference>
<organism evidence="2">
    <name type="scientific">marine sediment metagenome</name>
    <dbReference type="NCBI Taxonomy" id="412755"/>
    <lineage>
        <taxon>unclassified sequences</taxon>
        <taxon>metagenomes</taxon>
        <taxon>ecological metagenomes</taxon>
    </lineage>
</organism>
<name>A0A0F8VQM7_9ZZZZ</name>
<keyword evidence="1" id="KW-1133">Transmembrane helix</keyword>